<dbReference type="GO" id="GO:0005524">
    <property type="term" value="F:ATP binding"/>
    <property type="evidence" value="ECO:0007669"/>
    <property type="project" value="UniProtKB-UniRule"/>
</dbReference>
<dbReference type="InterPro" id="IPR005480">
    <property type="entry name" value="CPSase_lsu_oligo"/>
</dbReference>
<dbReference type="PRINTS" id="PR00098">
    <property type="entry name" value="CPSASE"/>
</dbReference>
<feature type="domain" description="ATP-grasp" evidence="12">
    <location>
        <begin position="125"/>
        <end position="319"/>
    </location>
</feature>
<protein>
    <recommendedName>
        <fullName evidence="9">carbamoyl-phosphate synthase (ammonia)</fullName>
        <ecNumber evidence="9">6.3.4.16</ecNumber>
    </recommendedName>
</protein>
<keyword evidence="7 11" id="KW-0067">ATP-binding</keyword>
<dbReference type="InterPro" id="IPR013815">
    <property type="entry name" value="ATP_grasp_subdomain_1"/>
</dbReference>
<evidence type="ECO:0000256" key="7">
    <source>
        <dbReference type="ARBA" id="ARBA00022840"/>
    </source>
</evidence>
<evidence type="ECO:0000256" key="9">
    <source>
        <dbReference type="ARBA" id="ARBA00044063"/>
    </source>
</evidence>
<dbReference type="SUPFAM" id="SSF52440">
    <property type="entry name" value="PreATP-grasp domain"/>
    <property type="match status" value="2"/>
</dbReference>
<dbReference type="EC" id="6.3.4.16" evidence="9"/>
<gene>
    <name evidence="13" type="ORF">IV73_GL000256</name>
</gene>
<dbReference type="PATRIC" id="fig|1616.3.peg.260"/>
<dbReference type="STRING" id="1616.IV73_GL000256"/>
<comment type="catalytic activity">
    <reaction evidence="10">
        <text>hydrogencarbonate + NH4(+) + 2 ATP = carbamoyl phosphate + 2 ADP + phosphate + 2 H(+)</text>
        <dbReference type="Rhea" id="RHEA:18029"/>
        <dbReference type="ChEBI" id="CHEBI:15378"/>
        <dbReference type="ChEBI" id="CHEBI:17544"/>
        <dbReference type="ChEBI" id="CHEBI:28938"/>
        <dbReference type="ChEBI" id="CHEBI:30616"/>
        <dbReference type="ChEBI" id="CHEBI:43474"/>
        <dbReference type="ChEBI" id="CHEBI:58228"/>
        <dbReference type="ChEBI" id="CHEBI:456216"/>
        <dbReference type="EC" id="6.3.4.16"/>
    </reaction>
</comment>
<dbReference type="InterPro" id="IPR016185">
    <property type="entry name" value="PreATP-grasp_dom_sf"/>
</dbReference>
<dbReference type="SUPFAM" id="SSF48108">
    <property type="entry name" value="Carbamoyl phosphate synthetase, large subunit connection domain"/>
    <property type="match status" value="1"/>
</dbReference>
<dbReference type="PROSITE" id="PS50975">
    <property type="entry name" value="ATP_GRASP"/>
    <property type="match status" value="1"/>
</dbReference>
<dbReference type="AlphaFoldDB" id="A0A0R2JNZ2"/>
<evidence type="ECO:0000256" key="11">
    <source>
        <dbReference type="PROSITE-ProRule" id="PRU00409"/>
    </source>
</evidence>
<dbReference type="OrthoDB" id="9804197at2"/>
<evidence type="ECO:0000313" key="14">
    <source>
        <dbReference type="Proteomes" id="UP000051655"/>
    </source>
</evidence>
<dbReference type="Gene3D" id="3.40.50.20">
    <property type="match status" value="2"/>
</dbReference>
<evidence type="ECO:0000256" key="4">
    <source>
        <dbReference type="ARBA" id="ARBA00022598"/>
    </source>
</evidence>
<dbReference type="InterPro" id="IPR011761">
    <property type="entry name" value="ATP-grasp"/>
</dbReference>
<dbReference type="Gene3D" id="3.30.1490.20">
    <property type="entry name" value="ATP-grasp fold, A domain"/>
    <property type="match status" value="1"/>
</dbReference>
<dbReference type="RefSeq" id="WP_057753650.1">
    <property type="nucleotide sequence ID" value="NZ_JQBP01000001.1"/>
</dbReference>
<evidence type="ECO:0000256" key="5">
    <source>
        <dbReference type="ARBA" id="ARBA00022737"/>
    </source>
</evidence>
<comment type="cofactor">
    <cofactor evidence="1">
        <name>Mn(2+)</name>
        <dbReference type="ChEBI" id="CHEBI:29035"/>
    </cofactor>
</comment>
<evidence type="ECO:0000256" key="10">
    <source>
        <dbReference type="ARBA" id="ARBA00047359"/>
    </source>
</evidence>
<organism evidence="13 14">
    <name type="scientific">Weissella kandleri</name>
    <dbReference type="NCBI Taxonomy" id="1616"/>
    <lineage>
        <taxon>Bacteria</taxon>
        <taxon>Bacillati</taxon>
        <taxon>Bacillota</taxon>
        <taxon>Bacilli</taxon>
        <taxon>Lactobacillales</taxon>
        <taxon>Lactobacillaceae</taxon>
        <taxon>Weissella</taxon>
    </lineage>
</organism>
<evidence type="ECO:0000256" key="2">
    <source>
        <dbReference type="ARBA" id="ARBA00001946"/>
    </source>
</evidence>
<reference evidence="13 14" key="1">
    <citation type="journal article" date="2015" name="Genome Announc.">
        <title>Expanding the biotechnology potential of lactobacilli through comparative genomics of 213 strains and associated genera.</title>
        <authorList>
            <person name="Sun Z."/>
            <person name="Harris H.M."/>
            <person name="McCann A."/>
            <person name="Guo C."/>
            <person name="Argimon S."/>
            <person name="Zhang W."/>
            <person name="Yang X."/>
            <person name="Jeffery I.B."/>
            <person name="Cooney J.C."/>
            <person name="Kagawa T.F."/>
            <person name="Liu W."/>
            <person name="Song Y."/>
            <person name="Salvetti E."/>
            <person name="Wrobel A."/>
            <person name="Rasinkangas P."/>
            <person name="Parkhill J."/>
            <person name="Rea M.C."/>
            <person name="O'Sullivan O."/>
            <person name="Ritari J."/>
            <person name="Douillard F.P."/>
            <person name="Paul Ross R."/>
            <person name="Yang R."/>
            <person name="Briner A.E."/>
            <person name="Felis G.E."/>
            <person name="de Vos W.M."/>
            <person name="Barrangou R."/>
            <person name="Klaenhammer T.R."/>
            <person name="Caufield P.W."/>
            <person name="Cui Y."/>
            <person name="Zhang H."/>
            <person name="O'Toole P.W."/>
        </authorList>
    </citation>
    <scope>NUCLEOTIDE SEQUENCE [LARGE SCALE GENOMIC DNA]</scope>
    <source>
        <strain evidence="13 14">DSM 20593</strain>
    </source>
</reference>
<name>A0A0R2JNZ2_9LACO</name>
<dbReference type="InterPro" id="IPR005479">
    <property type="entry name" value="CPAse_ATP-bd"/>
</dbReference>
<dbReference type="GO" id="GO:0005737">
    <property type="term" value="C:cytoplasm"/>
    <property type="evidence" value="ECO:0007669"/>
    <property type="project" value="TreeGrafter"/>
</dbReference>
<dbReference type="Pfam" id="PF02786">
    <property type="entry name" value="CPSase_L_D2"/>
    <property type="match status" value="1"/>
</dbReference>
<dbReference type="Gene3D" id="1.10.1030.10">
    <property type="entry name" value="Carbamoyl-phosphate synthetase, large subunit oligomerisation domain"/>
    <property type="match status" value="1"/>
</dbReference>
<evidence type="ECO:0000313" key="13">
    <source>
        <dbReference type="EMBL" id="KRN75757.1"/>
    </source>
</evidence>
<dbReference type="SMART" id="SM01096">
    <property type="entry name" value="CPSase_L_D3"/>
    <property type="match status" value="1"/>
</dbReference>
<keyword evidence="4" id="KW-0436">Ligase</keyword>
<dbReference type="GO" id="GO:0004088">
    <property type="term" value="F:carbamoyl-phosphate synthase (glutamine-hydrolyzing) activity"/>
    <property type="evidence" value="ECO:0007669"/>
    <property type="project" value="TreeGrafter"/>
</dbReference>
<keyword evidence="5" id="KW-0677">Repeat</keyword>
<dbReference type="InterPro" id="IPR058047">
    <property type="entry name" value="CPSase_preATP-grasp"/>
</dbReference>
<dbReference type="GO" id="GO:0004087">
    <property type="term" value="F:carbamoyl-phosphate synthase (ammonia) activity"/>
    <property type="evidence" value="ECO:0007669"/>
    <property type="project" value="UniProtKB-EC"/>
</dbReference>
<dbReference type="Pfam" id="PF25596">
    <property type="entry name" value="CPSase_L_D1"/>
    <property type="match status" value="2"/>
</dbReference>
<evidence type="ECO:0000256" key="8">
    <source>
        <dbReference type="ARBA" id="ARBA00023211"/>
    </source>
</evidence>
<dbReference type="GO" id="GO:0006541">
    <property type="term" value="P:glutamine metabolic process"/>
    <property type="evidence" value="ECO:0007669"/>
    <property type="project" value="TreeGrafter"/>
</dbReference>
<evidence type="ECO:0000256" key="1">
    <source>
        <dbReference type="ARBA" id="ARBA00001936"/>
    </source>
</evidence>
<dbReference type="InterPro" id="IPR036897">
    <property type="entry name" value="CarbamoylP_synth_lsu_oligo_sf"/>
</dbReference>
<dbReference type="Pfam" id="PF02787">
    <property type="entry name" value="CPSase_L_D3"/>
    <property type="match status" value="1"/>
</dbReference>
<keyword evidence="14" id="KW-1185">Reference proteome</keyword>
<dbReference type="InterPro" id="IPR005483">
    <property type="entry name" value="CPSase_dom"/>
</dbReference>
<evidence type="ECO:0000256" key="6">
    <source>
        <dbReference type="ARBA" id="ARBA00022741"/>
    </source>
</evidence>
<accession>A0A0R2JNZ2</accession>
<sequence length="835" mass="94646">MVERILMIGGSANDFDHETESDLASYQMVSSLRQNEAEIFMVDDNPYAFTIERTDITPILCALTLDNLLEIIEQHQITAVVTTAGGVVAMNLSRQIQRALGTAAPKILGLSKDALDATQDTTILRNHLNRLGEKTVAARLANNVSEAFEAVREINFPVVVRPIAPNGGLLRFNVNDVDRLEEAVEKSLERSQIHQVNIDQSIRGHHEITIVALRDRVGNTLIVGGIEDMDPVGIHTADSIAFTPIQSLSDPIIQKLRQTTIKILHEFQIMGMAQVRFAVNPETDEYVVTRLTPYFDRQSSLIMVATGYPLVPVVTNLILGKTFEQIHLPAKFSSNAALLEPVMDHVVTRFPVFSFGEFEANWIVTDHRLNTVQKSVGATIGVGRSVEEAIEKALRAAHFNSRDFSPTIMNSLTEDDLIERIIHPRNNRILVLMEALRRGYTVDELAEMTKIAPFYFYKLKRIMELEDSVAKNPWDETILRDAKYYGLSDGLLARLWNEPYEKVRRFRWDHNVLPTYKAFDPSAGEFDEENSHYYSTFESENETTQLDAESALVVGTGAFRLGDGAAASYTMASVASELRRLGIPTIVVNNNPHGLLFIPQIADKHYYEPLELSDVMNILEIEHPKYIFIPGNRIKLIQKLREMNIPVYVIAKEKYLPSTLYETQEKIVIDYFWDGQKAYPLAMAKQDNDEMVIDQRAMTPSLYAALPRPKLSVTRAGLYQLMVDHWPIEGEVTAEDLRPMPFTHMAFLVKITGVSWVRMMIRYMTGRQSETDTNLVEHWVDYQWTTEAGRLAYTHPDFMTHLNVHEHQIDNGRLAMGAHVEPLDQEPDSVEKYTS</sequence>
<dbReference type="Gene3D" id="3.30.470.20">
    <property type="entry name" value="ATP-grasp fold, B domain"/>
    <property type="match status" value="1"/>
</dbReference>
<dbReference type="SUPFAM" id="SSF56059">
    <property type="entry name" value="Glutathione synthetase ATP-binding domain-like"/>
    <property type="match status" value="1"/>
</dbReference>
<comment type="similarity">
    <text evidence="3">Belongs to the CarB family.</text>
</comment>
<dbReference type="Proteomes" id="UP000051655">
    <property type="component" value="Unassembled WGS sequence"/>
</dbReference>
<evidence type="ECO:0000259" key="12">
    <source>
        <dbReference type="PROSITE" id="PS50975"/>
    </source>
</evidence>
<keyword evidence="6 11" id="KW-0547">Nucleotide-binding</keyword>
<dbReference type="PANTHER" id="PTHR11405:SF53">
    <property type="entry name" value="CARBAMOYL-PHOSPHATE SYNTHASE [AMMONIA], MITOCHONDRIAL"/>
    <property type="match status" value="1"/>
</dbReference>
<evidence type="ECO:0000256" key="3">
    <source>
        <dbReference type="ARBA" id="ARBA00009799"/>
    </source>
</evidence>
<comment type="cofactor">
    <cofactor evidence="2">
        <name>Mg(2+)</name>
        <dbReference type="ChEBI" id="CHEBI:18420"/>
    </cofactor>
</comment>
<proteinExistence type="inferred from homology"/>
<keyword evidence="8" id="KW-0464">Manganese</keyword>
<dbReference type="GO" id="GO:0046872">
    <property type="term" value="F:metal ion binding"/>
    <property type="evidence" value="ECO:0007669"/>
    <property type="project" value="InterPro"/>
</dbReference>
<dbReference type="EMBL" id="JQBP01000001">
    <property type="protein sequence ID" value="KRN75757.1"/>
    <property type="molecule type" value="Genomic_DNA"/>
</dbReference>
<dbReference type="PANTHER" id="PTHR11405">
    <property type="entry name" value="CARBAMOYLTRANSFERASE FAMILY MEMBER"/>
    <property type="match status" value="1"/>
</dbReference>
<comment type="caution">
    <text evidence="13">The sequence shown here is derived from an EMBL/GenBank/DDBJ whole genome shotgun (WGS) entry which is preliminary data.</text>
</comment>